<evidence type="ECO:0000256" key="1">
    <source>
        <dbReference type="SAM" id="Phobius"/>
    </source>
</evidence>
<organism evidence="3 4">
    <name type="scientific">Silvanigrella aquatica</name>
    <dbReference type="NCBI Taxonomy" id="1915309"/>
    <lineage>
        <taxon>Bacteria</taxon>
        <taxon>Pseudomonadati</taxon>
        <taxon>Bdellovibrionota</taxon>
        <taxon>Oligoflexia</taxon>
        <taxon>Silvanigrellales</taxon>
        <taxon>Silvanigrellaceae</taxon>
        <taxon>Silvanigrella</taxon>
    </lineage>
</organism>
<accession>A0A1L4D0W5</accession>
<keyword evidence="1" id="KW-0472">Membrane</keyword>
<keyword evidence="1" id="KW-1133">Transmembrane helix</keyword>
<dbReference type="STRING" id="1915309.AXG55_07840"/>
<feature type="domain" description="Solute-binding protein family 3/N-terminal" evidence="2">
    <location>
        <begin position="34"/>
        <end position="263"/>
    </location>
</feature>
<dbReference type="OrthoDB" id="370676at2"/>
<dbReference type="Gene3D" id="3.40.190.10">
    <property type="entry name" value="Periplasmic binding protein-like II"/>
    <property type="match status" value="2"/>
</dbReference>
<evidence type="ECO:0000313" key="4">
    <source>
        <dbReference type="Proteomes" id="UP000184731"/>
    </source>
</evidence>
<name>A0A1L4D0W5_9BACT</name>
<keyword evidence="4" id="KW-1185">Reference proteome</keyword>
<dbReference type="RefSeq" id="WP_148697564.1">
    <property type="nucleotide sequence ID" value="NZ_CP017834.1"/>
</dbReference>
<reference evidence="3 4" key="1">
    <citation type="submission" date="2016-10" db="EMBL/GenBank/DDBJ databases">
        <title>Silvanigrella aquatica sp. nov., isolated from a freshwater lake located in the Black Forest, Germany, description of Silvanigrellaceae fam. nov., Silvanigrellales ord. nov., reclassification of the order Bdellovibrionales in the class Oligoflexia, reclassification of the families Bacteriovoracaceae and Halobacteriovoraceae in the new order Bacteriovoracales ord. nov., and reclassification of the family Pseudobacteriovoracaceae in the order Oligoflexiales.</title>
        <authorList>
            <person name="Hahn M.W."/>
            <person name="Schmidt J."/>
            <person name="Koll U."/>
            <person name="Rohde M."/>
            <person name="Verbag S."/>
            <person name="Pitt A."/>
            <person name="Nakai R."/>
            <person name="Naganuma T."/>
            <person name="Lang E."/>
        </authorList>
    </citation>
    <scope>NUCLEOTIDE SEQUENCE [LARGE SCALE GENOMIC DNA]</scope>
    <source>
        <strain evidence="3 4">MWH-Nonnen-W8red</strain>
    </source>
</reference>
<gene>
    <name evidence="3" type="ORF">AXG55_07840</name>
</gene>
<dbReference type="Proteomes" id="UP000184731">
    <property type="component" value="Chromosome"/>
</dbReference>
<dbReference type="AlphaFoldDB" id="A0A1L4D0W5"/>
<evidence type="ECO:0000313" key="3">
    <source>
        <dbReference type="EMBL" id="APJ03820.1"/>
    </source>
</evidence>
<dbReference type="Pfam" id="PF00497">
    <property type="entry name" value="SBP_bac_3"/>
    <property type="match status" value="1"/>
</dbReference>
<protein>
    <recommendedName>
        <fullName evidence="2">Solute-binding protein family 3/N-terminal domain-containing protein</fullName>
    </recommendedName>
</protein>
<proteinExistence type="predicted"/>
<sequence>MIKKISLIIKCILCFVFLLNSLYVYSIEPDIKVIKIAYYKDFPPLSFIENDVTIGVFIDISELVLGKMMGYKVIQEAFPWERAQDYVRRGEFDAHLTVSTKEREKYLLFQKNITYEGPIVMAYSKYNSKIKEIENIKKISDFENFNLMDYIGNGWGKEYLFNKKSMVNNVYFSPNLINALKMINANRADIIPGILAYNAQYIIKHENLNNIKIKEINLGKSFKNIFKLCIRKNFPNAKKILKKYDEKYKIALKNGDISKILSKKKYTFNN</sequence>
<dbReference type="EMBL" id="CP017834">
    <property type="protein sequence ID" value="APJ03820.1"/>
    <property type="molecule type" value="Genomic_DNA"/>
</dbReference>
<dbReference type="KEGG" id="saqi:AXG55_07840"/>
<feature type="transmembrane region" description="Helical" evidence="1">
    <location>
        <begin position="7"/>
        <end position="25"/>
    </location>
</feature>
<dbReference type="InterPro" id="IPR001638">
    <property type="entry name" value="Solute-binding_3/MltF_N"/>
</dbReference>
<dbReference type="SUPFAM" id="SSF53850">
    <property type="entry name" value="Periplasmic binding protein-like II"/>
    <property type="match status" value="1"/>
</dbReference>
<keyword evidence="1" id="KW-0812">Transmembrane</keyword>
<evidence type="ECO:0000259" key="2">
    <source>
        <dbReference type="Pfam" id="PF00497"/>
    </source>
</evidence>